<feature type="compositionally biased region" description="Acidic residues" evidence="1">
    <location>
        <begin position="450"/>
        <end position="459"/>
    </location>
</feature>
<accession>A0A9P7E2Y9</accession>
<protein>
    <submittedName>
        <fullName evidence="2">Uncharacterized protein</fullName>
    </submittedName>
</protein>
<evidence type="ECO:0000313" key="2">
    <source>
        <dbReference type="EMBL" id="KAG1809891.1"/>
    </source>
</evidence>
<gene>
    <name evidence="2" type="ORF">HD556DRAFT_1302309</name>
</gene>
<dbReference type="AlphaFoldDB" id="A0A9P7E2Y9"/>
<comment type="caution">
    <text evidence="2">The sequence shown here is derived from an EMBL/GenBank/DDBJ whole genome shotgun (WGS) entry which is preliminary data.</text>
</comment>
<sequence length="469" mass="53527">MKYPKSSDISTNDWKQMQRAHWLKHCDQSENLKLWKEIREFWEGTSSNTDESSKVVYNRIMAERNAFALSCQAYSRLEDIYVGGFILYTGTEEAGRRAAGVFASSPLILDLINKKQADIKELADYFTTVIKYNHINDDASLPSFTCITAPKFNPELLCEKGEGTRDRNRHVAPIMMLEKFVIEGVSIPHEAENIPWKTMLNSPYLHQVQIVDWPAGVSPVGSEFIFKDLKTDELKALVGPYLKCCMGTQYHAELARVEHWELKKKRKDKLSGVKIPEKELMFMLWSDESKVLMANKDPAVLNVPLITDPDGNVQRTLMDCIQFMKNLPAHIEPPDSAECPFINLHCSKVSSCMVQTANICLERLALHLPYRNLARFKNSYLSESANEMRSDGEGAMVSRRIQDSAMYTIHLVYLVIIVHRRLCTHLVNMLILSPDLPSDTSLGISGRAEEEYDKDDEDGAYNTDFYTDY</sequence>
<evidence type="ECO:0000256" key="1">
    <source>
        <dbReference type="SAM" id="MobiDB-lite"/>
    </source>
</evidence>
<dbReference type="EMBL" id="JABBWE010000001">
    <property type="protein sequence ID" value="KAG1809891.1"/>
    <property type="molecule type" value="Genomic_DNA"/>
</dbReference>
<dbReference type="RefSeq" id="XP_041167556.1">
    <property type="nucleotide sequence ID" value="XM_041299487.1"/>
</dbReference>
<organism evidence="2 3">
    <name type="scientific">Suillus plorans</name>
    <dbReference type="NCBI Taxonomy" id="116603"/>
    <lineage>
        <taxon>Eukaryota</taxon>
        <taxon>Fungi</taxon>
        <taxon>Dikarya</taxon>
        <taxon>Basidiomycota</taxon>
        <taxon>Agaricomycotina</taxon>
        <taxon>Agaricomycetes</taxon>
        <taxon>Agaricomycetidae</taxon>
        <taxon>Boletales</taxon>
        <taxon>Suillineae</taxon>
        <taxon>Suillaceae</taxon>
        <taxon>Suillus</taxon>
    </lineage>
</organism>
<dbReference type="OrthoDB" id="2691626at2759"/>
<name>A0A9P7E2Y9_9AGAM</name>
<dbReference type="Proteomes" id="UP000719766">
    <property type="component" value="Unassembled WGS sequence"/>
</dbReference>
<feature type="region of interest" description="Disordered" evidence="1">
    <location>
        <begin position="447"/>
        <end position="469"/>
    </location>
</feature>
<reference evidence="2" key="1">
    <citation type="journal article" date="2020" name="New Phytol.">
        <title>Comparative genomics reveals dynamic genome evolution in host specialist ectomycorrhizal fungi.</title>
        <authorList>
            <person name="Lofgren L.A."/>
            <person name="Nguyen N.H."/>
            <person name="Vilgalys R."/>
            <person name="Ruytinx J."/>
            <person name="Liao H.L."/>
            <person name="Branco S."/>
            <person name="Kuo A."/>
            <person name="LaButti K."/>
            <person name="Lipzen A."/>
            <person name="Andreopoulos W."/>
            <person name="Pangilinan J."/>
            <person name="Riley R."/>
            <person name="Hundley H."/>
            <person name="Na H."/>
            <person name="Barry K."/>
            <person name="Grigoriev I.V."/>
            <person name="Stajich J.E."/>
            <person name="Kennedy P.G."/>
        </authorList>
    </citation>
    <scope>NUCLEOTIDE SEQUENCE</scope>
    <source>
        <strain evidence="2">S12</strain>
    </source>
</reference>
<proteinExistence type="predicted"/>
<keyword evidence="3" id="KW-1185">Reference proteome</keyword>
<dbReference type="GeneID" id="64593251"/>
<evidence type="ECO:0000313" key="3">
    <source>
        <dbReference type="Proteomes" id="UP000719766"/>
    </source>
</evidence>